<feature type="transmembrane region" description="Helical" evidence="7">
    <location>
        <begin position="85"/>
        <end position="109"/>
    </location>
</feature>
<organism evidence="9 10">
    <name type="scientific">Bacillus chungangensis</name>
    <dbReference type="NCBI Taxonomy" id="587633"/>
    <lineage>
        <taxon>Bacteria</taxon>
        <taxon>Bacillati</taxon>
        <taxon>Bacillota</taxon>
        <taxon>Bacilli</taxon>
        <taxon>Bacillales</taxon>
        <taxon>Bacillaceae</taxon>
        <taxon>Bacillus</taxon>
    </lineage>
</organism>
<evidence type="ECO:0000256" key="7">
    <source>
        <dbReference type="SAM" id="Phobius"/>
    </source>
</evidence>
<comment type="caution">
    <text evidence="9">The sequence shown here is derived from an EMBL/GenBank/DDBJ whole genome shotgun (WGS) entry which is preliminary data.</text>
</comment>
<protein>
    <submittedName>
        <fullName evidence="9">MFS family arabinose efflux permease</fullName>
    </submittedName>
</protein>
<keyword evidence="3" id="KW-1003">Cell membrane</keyword>
<keyword evidence="2" id="KW-0813">Transport</keyword>
<keyword evidence="10" id="KW-1185">Reference proteome</keyword>
<feature type="transmembrane region" description="Helical" evidence="7">
    <location>
        <begin position="20"/>
        <end position="43"/>
    </location>
</feature>
<feature type="transmembrane region" description="Helical" evidence="7">
    <location>
        <begin position="293"/>
        <end position="314"/>
    </location>
</feature>
<gene>
    <name evidence="9" type="ORF">J2S08_001154</name>
</gene>
<feature type="domain" description="Major facilitator superfamily (MFS) profile" evidence="8">
    <location>
        <begin position="1"/>
        <end position="411"/>
    </location>
</feature>
<accession>A0ABT9WRC9</accession>
<dbReference type="PANTHER" id="PTHR23513">
    <property type="entry name" value="INTEGRAL MEMBRANE EFFLUX PROTEIN-RELATED"/>
    <property type="match status" value="1"/>
</dbReference>
<feature type="transmembrane region" description="Helical" evidence="7">
    <location>
        <begin position="389"/>
        <end position="409"/>
    </location>
</feature>
<feature type="transmembrane region" description="Helical" evidence="7">
    <location>
        <begin position="166"/>
        <end position="189"/>
    </location>
</feature>
<feature type="transmembrane region" description="Helical" evidence="7">
    <location>
        <begin position="366"/>
        <end position="383"/>
    </location>
</feature>
<keyword evidence="6 7" id="KW-0472">Membrane</keyword>
<evidence type="ECO:0000313" key="9">
    <source>
        <dbReference type="EMBL" id="MDQ0175320.1"/>
    </source>
</evidence>
<keyword evidence="5 7" id="KW-1133">Transmembrane helix</keyword>
<comment type="subcellular location">
    <subcellularLocation>
        <location evidence="1">Cell membrane</location>
        <topology evidence="1">Multi-pass membrane protein</topology>
    </subcellularLocation>
</comment>
<feature type="transmembrane region" description="Helical" evidence="7">
    <location>
        <begin position="230"/>
        <end position="255"/>
    </location>
</feature>
<reference evidence="9 10" key="1">
    <citation type="submission" date="2023-07" db="EMBL/GenBank/DDBJ databases">
        <title>Genomic Encyclopedia of Type Strains, Phase IV (KMG-IV): sequencing the most valuable type-strain genomes for metagenomic binning, comparative biology and taxonomic classification.</title>
        <authorList>
            <person name="Goeker M."/>
        </authorList>
    </citation>
    <scope>NUCLEOTIDE SEQUENCE [LARGE SCALE GENOMIC DNA]</scope>
    <source>
        <strain evidence="9 10">DSM 23837</strain>
    </source>
</reference>
<evidence type="ECO:0000256" key="6">
    <source>
        <dbReference type="ARBA" id="ARBA00023136"/>
    </source>
</evidence>
<dbReference type="EMBL" id="JAUSTT010000005">
    <property type="protein sequence ID" value="MDQ0175320.1"/>
    <property type="molecule type" value="Genomic_DNA"/>
</dbReference>
<evidence type="ECO:0000256" key="5">
    <source>
        <dbReference type="ARBA" id="ARBA00022989"/>
    </source>
</evidence>
<evidence type="ECO:0000256" key="1">
    <source>
        <dbReference type="ARBA" id="ARBA00004651"/>
    </source>
</evidence>
<dbReference type="PROSITE" id="PS50850">
    <property type="entry name" value="MFS"/>
    <property type="match status" value="1"/>
</dbReference>
<dbReference type="CDD" id="cd06173">
    <property type="entry name" value="MFS_MefA_like"/>
    <property type="match status" value="1"/>
</dbReference>
<sequence>MKHTLIAPLKQKEYRLFYTVQLFSDLGNWLDFTILTVLITYNWGLDESAMASFIIVYGLPWVIIGPFASVFVDRWPRKKVLAMTLILRIAVVLAYISAPNLVVLLLFVFCKGVFASIFDPARQASIRTLVPKQLLPEAVTLSQISHQTMKIIGPALGGALVAVSHVSIAFIVEALCFSLAAICLIFVSFPNKDTSSVSFDDKKEQDQLSYFQALREGFQHITQNPILSTAIIAASISLFIIFLYDGLIVFVSQLIGFHEGLFGLFVSLVGVGSVIGSLILGQLQFWKQKPLLTMLYSFFGSGFIIALMGIGASQLLQLPIYVWFVSAFIAGILTCGENIPYGYILQVETPAEKMGRVSSAAQSMQTMMMLLAPSLGALLAKKIGVGNVLLLAGCLCFLTSIVMFGFLRAKKLEMQAPRSSHHEKGM</sequence>
<evidence type="ECO:0000256" key="4">
    <source>
        <dbReference type="ARBA" id="ARBA00022692"/>
    </source>
</evidence>
<dbReference type="InterPro" id="IPR036259">
    <property type="entry name" value="MFS_trans_sf"/>
</dbReference>
<evidence type="ECO:0000256" key="2">
    <source>
        <dbReference type="ARBA" id="ARBA00022448"/>
    </source>
</evidence>
<dbReference type="RefSeq" id="WP_307227542.1">
    <property type="nucleotide sequence ID" value="NZ_JAUSTT010000005.1"/>
</dbReference>
<keyword evidence="4 7" id="KW-0812">Transmembrane</keyword>
<dbReference type="SUPFAM" id="SSF103473">
    <property type="entry name" value="MFS general substrate transporter"/>
    <property type="match status" value="1"/>
</dbReference>
<feature type="transmembrane region" description="Helical" evidence="7">
    <location>
        <begin position="320"/>
        <end position="345"/>
    </location>
</feature>
<name>A0ABT9WRC9_9BACI</name>
<dbReference type="Proteomes" id="UP001223586">
    <property type="component" value="Unassembled WGS sequence"/>
</dbReference>
<dbReference type="Pfam" id="PF07690">
    <property type="entry name" value="MFS_1"/>
    <property type="match status" value="1"/>
</dbReference>
<feature type="transmembrane region" description="Helical" evidence="7">
    <location>
        <begin position="261"/>
        <end position="281"/>
    </location>
</feature>
<proteinExistence type="predicted"/>
<dbReference type="Gene3D" id="1.20.1250.20">
    <property type="entry name" value="MFS general substrate transporter like domains"/>
    <property type="match status" value="1"/>
</dbReference>
<dbReference type="PANTHER" id="PTHR23513:SF6">
    <property type="entry name" value="MAJOR FACILITATOR SUPERFAMILY ASSOCIATED DOMAIN-CONTAINING PROTEIN"/>
    <property type="match status" value="1"/>
</dbReference>
<evidence type="ECO:0000259" key="8">
    <source>
        <dbReference type="PROSITE" id="PS50850"/>
    </source>
</evidence>
<dbReference type="InterPro" id="IPR011701">
    <property type="entry name" value="MFS"/>
</dbReference>
<evidence type="ECO:0000313" key="10">
    <source>
        <dbReference type="Proteomes" id="UP001223586"/>
    </source>
</evidence>
<feature type="transmembrane region" description="Helical" evidence="7">
    <location>
        <begin position="49"/>
        <end position="73"/>
    </location>
</feature>
<evidence type="ECO:0000256" key="3">
    <source>
        <dbReference type="ARBA" id="ARBA00022475"/>
    </source>
</evidence>
<dbReference type="InterPro" id="IPR020846">
    <property type="entry name" value="MFS_dom"/>
</dbReference>